<dbReference type="EMBL" id="BARU01036082">
    <property type="protein sequence ID" value="GAH87624.1"/>
    <property type="molecule type" value="Genomic_DNA"/>
</dbReference>
<feature type="compositionally biased region" description="Basic and acidic residues" evidence="1">
    <location>
        <begin position="27"/>
        <end position="47"/>
    </location>
</feature>
<organism evidence="2">
    <name type="scientific">marine sediment metagenome</name>
    <dbReference type="NCBI Taxonomy" id="412755"/>
    <lineage>
        <taxon>unclassified sequences</taxon>
        <taxon>metagenomes</taxon>
        <taxon>ecological metagenomes</taxon>
    </lineage>
</organism>
<evidence type="ECO:0000256" key="1">
    <source>
        <dbReference type="SAM" id="MobiDB-lite"/>
    </source>
</evidence>
<protein>
    <submittedName>
        <fullName evidence="2">Uncharacterized protein</fullName>
    </submittedName>
</protein>
<evidence type="ECO:0000313" key="2">
    <source>
        <dbReference type="EMBL" id="GAH87624.1"/>
    </source>
</evidence>
<proteinExistence type="predicted"/>
<accession>X1KBN5</accession>
<comment type="caution">
    <text evidence="2">The sequence shown here is derived from an EMBL/GenBank/DDBJ whole genome shotgun (WGS) entry which is preliminary data.</text>
</comment>
<gene>
    <name evidence="2" type="ORF">S03H2_56418</name>
</gene>
<feature type="compositionally biased region" description="Acidic residues" evidence="1">
    <location>
        <begin position="7"/>
        <end position="16"/>
    </location>
</feature>
<reference evidence="2" key="1">
    <citation type="journal article" date="2014" name="Front. Microbiol.">
        <title>High frequency of phylogenetically diverse reductive dehalogenase-homologous genes in deep subseafloor sedimentary metagenomes.</title>
        <authorList>
            <person name="Kawai M."/>
            <person name="Futagami T."/>
            <person name="Toyoda A."/>
            <person name="Takaki Y."/>
            <person name="Nishi S."/>
            <person name="Hori S."/>
            <person name="Arai W."/>
            <person name="Tsubouchi T."/>
            <person name="Morono Y."/>
            <person name="Uchiyama I."/>
            <person name="Ito T."/>
            <person name="Fujiyama A."/>
            <person name="Inagaki F."/>
            <person name="Takami H."/>
        </authorList>
    </citation>
    <scope>NUCLEOTIDE SEQUENCE</scope>
    <source>
        <strain evidence="2">Expedition CK06-06</strain>
    </source>
</reference>
<feature type="region of interest" description="Disordered" evidence="1">
    <location>
        <begin position="1"/>
        <end position="47"/>
    </location>
</feature>
<dbReference type="AlphaFoldDB" id="X1KBN5"/>
<sequence>MQKDTTEETTQDISEDSGDKQAFFRGDPGDGRENARGPDSRDDGGDDKVCIITSEGIKLFENDIIDYLIQAGYKLLDIKSMTLNQFLKSLKAVDKRIRITTGDLYQDEVTPEGELRQLAKIFTKG</sequence>
<name>X1KBN5_9ZZZZ</name>